<protein>
    <submittedName>
        <fullName evidence="9">Brain-specific homeobox protein-like protein</fullName>
    </submittedName>
</protein>
<reference evidence="9 10" key="1">
    <citation type="submission" date="2020-10" db="EMBL/GenBank/DDBJ databases">
        <authorList>
            <person name="Klimov P.B."/>
            <person name="Dyachkov S.M."/>
            <person name="Chetverikov P.E."/>
        </authorList>
    </citation>
    <scope>NUCLEOTIDE SEQUENCE [LARGE SCALE GENOMIC DNA]</scope>
    <source>
        <strain evidence="9">BMOC 18-1129-001#AD2665</strain>
        <tissue evidence="9">Entire mites</tissue>
    </source>
</reference>
<dbReference type="SMART" id="SM00389">
    <property type="entry name" value="HOX"/>
    <property type="match status" value="1"/>
</dbReference>
<organism evidence="9 10">
    <name type="scientific">Fragariocoptes setiger</name>
    <dbReference type="NCBI Taxonomy" id="1670756"/>
    <lineage>
        <taxon>Eukaryota</taxon>
        <taxon>Metazoa</taxon>
        <taxon>Ecdysozoa</taxon>
        <taxon>Arthropoda</taxon>
        <taxon>Chelicerata</taxon>
        <taxon>Arachnida</taxon>
        <taxon>Acari</taxon>
        <taxon>Acariformes</taxon>
        <taxon>Trombidiformes</taxon>
        <taxon>Prostigmata</taxon>
        <taxon>Eupodina</taxon>
        <taxon>Eriophyoidea</taxon>
        <taxon>Phytoptidae</taxon>
        <taxon>Fragariocoptes</taxon>
    </lineage>
</organism>
<dbReference type="PRINTS" id="PR00024">
    <property type="entry name" value="HOMEOBOX"/>
</dbReference>
<dbReference type="InterPro" id="IPR009057">
    <property type="entry name" value="Homeodomain-like_sf"/>
</dbReference>
<feature type="compositionally biased region" description="Low complexity" evidence="7">
    <location>
        <begin position="299"/>
        <end position="324"/>
    </location>
</feature>
<feature type="region of interest" description="Disordered" evidence="7">
    <location>
        <begin position="290"/>
        <end position="325"/>
    </location>
</feature>
<dbReference type="CDD" id="cd00086">
    <property type="entry name" value="homeodomain"/>
    <property type="match status" value="1"/>
</dbReference>
<feature type="compositionally biased region" description="Polar residues" evidence="7">
    <location>
        <begin position="34"/>
        <end position="48"/>
    </location>
</feature>
<evidence type="ECO:0000256" key="3">
    <source>
        <dbReference type="ARBA" id="ARBA00023155"/>
    </source>
</evidence>
<feature type="region of interest" description="Disordered" evidence="7">
    <location>
        <begin position="442"/>
        <end position="481"/>
    </location>
</feature>
<dbReference type="Proteomes" id="UP000825002">
    <property type="component" value="Unassembled WGS sequence"/>
</dbReference>
<dbReference type="InterPro" id="IPR020479">
    <property type="entry name" value="HD_metazoa"/>
</dbReference>
<dbReference type="PROSITE" id="PS00027">
    <property type="entry name" value="HOMEOBOX_1"/>
    <property type="match status" value="1"/>
</dbReference>
<dbReference type="SUPFAM" id="SSF46689">
    <property type="entry name" value="Homeodomain-like"/>
    <property type="match status" value="1"/>
</dbReference>
<sequence>MLEEKQQSPAQQCLRGQLNDQLEREQQQQRTTPDHSNQPNQSLDQSLKPQFFIRDILRSNREAGHECKEHLIRLQRANCKERVAKADNHVAITIEPDSHSQATTNDLGSRTTSSWPLLTPIGRYYATMQDNSNVLEATSASLSQSRIELNQKQKQQQQQPQQQQQQHQRQLEVFYAAAELQCRALLAASVGSTNRSDTLSFPLPLSFPPSHSLAPSSSSSSSPSPSHTHAHSHSHSHSHLIANWLAARQHALAPGTNCMPALVPTVARIQPLAPQASANDAAAHRQHGPFCAPTIHQHNNNNAYNSGNNNTTSSSSSRNNNNNNDEQMSCQVVQQLSNRMQTRRRKARTVFSDFQLLGLEQRFDNQRYLSTPERYELAGQLELSETQVKTWFQNRRMKHKKCIRRHQTTHISQHSHHGNSNNHLICGNHNNFVAQCLAQGSSSGSNQQSSSSSRSQSSSSASSSSASSIALSCISSSLDNN</sequence>
<dbReference type="PROSITE" id="PS50071">
    <property type="entry name" value="HOMEOBOX_2"/>
    <property type="match status" value="1"/>
</dbReference>
<dbReference type="Pfam" id="PF00046">
    <property type="entry name" value="Homeodomain"/>
    <property type="match status" value="1"/>
</dbReference>
<keyword evidence="2 5" id="KW-0238">DNA-binding</keyword>
<feature type="compositionally biased region" description="Low complexity" evidence="7">
    <location>
        <begin position="209"/>
        <end position="227"/>
    </location>
</feature>
<feature type="non-terminal residue" evidence="9">
    <location>
        <position position="1"/>
    </location>
</feature>
<keyword evidence="4 5" id="KW-0539">Nucleus</keyword>
<feature type="region of interest" description="Disordered" evidence="7">
    <location>
        <begin position="1"/>
        <end position="48"/>
    </location>
</feature>
<evidence type="ECO:0000256" key="4">
    <source>
        <dbReference type="ARBA" id="ARBA00023242"/>
    </source>
</evidence>
<evidence type="ECO:0000256" key="5">
    <source>
        <dbReference type="PROSITE-ProRule" id="PRU00108"/>
    </source>
</evidence>
<evidence type="ECO:0000256" key="1">
    <source>
        <dbReference type="ARBA" id="ARBA00004123"/>
    </source>
</evidence>
<feature type="region of interest" description="Disordered" evidence="7">
    <location>
        <begin position="209"/>
        <end position="235"/>
    </location>
</feature>
<dbReference type="InterPro" id="IPR017970">
    <property type="entry name" value="Homeobox_CS"/>
</dbReference>
<evidence type="ECO:0000256" key="6">
    <source>
        <dbReference type="RuleBase" id="RU000682"/>
    </source>
</evidence>
<evidence type="ECO:0000313" key="10">
    <source>
        <dbReference type="Proteomes" id="UP000825002"/>
    </source>
</evidence>
<proteinExistence type="predicted"/>
<dbReference type="PANTHER" id="PTHR24333:SF8">
    <property type="entry name" value="HOMEOBOX PROTEIN CEH-62"/>
    <property type="match status" value="1"/>
</dbReference>
<comment type="subcellular location">
    <subcellularLocation>
        <location evidence="1 5 6">Nucleus</location>
    </subcellularLocation>
</comment>
<keyword evidence="3 5" id="KW-0371">Homeobox</keyword>
<keyword evidence="10" id="KW-1185">Reference proteome</keyword>
<dbReference type="InterPro" id="IPR050848">
    <property type="entry name" value="Homeobox_TF"/>
</dbReference>
<feature type="domain" description="Homeobox" evidence="8">
    <location>
        <begin position="342"/>
        <end position="402"/>
    </location>
</feature>
<name>A0ABQ7SBJ1_9ACAR</name>
<gene>
    <name evidence="9" type="primary">BSX</name>
    <name evidence="9" type="ORF">GZH46_00836</name>
</gene>
<comment type="caution">
    <text evidence="9">The sequence shown here is derived from an EMBL/GenBank/DDBJ whole genome shotgun (WGS) entry which is preliminary data.</text>
</comment>
<dbReference type="PANTHER" id="PTHR24333">
    <property type="entry name" value="HOMEO BOX HB9 LIKE A-RELATED"/>
    <property type="match status" value="1"/>
</dbReference>
<dbReference type="Gene3D" id="1.10.10.60">
    <property type="entry name" value="Homeodomain-like"/>
    <property type="match status" value="1"/>
</dbReference>
<evidence type="ECO:0000256" key="2">
    <source>
        <dbReference type="ARBA" id="ARBA00023125"/>
    </source>
</evidence>
<evidence type="ECO:0000256" key="7">
    <source>
        <dbReference type="SAM" id="MobiDB-lite"/>
    </source>
</evidence>
<dbReference type="EMBL" id="JAIFTH010000111">
    <property type="protein sequence ID" value="KAG9510615.1"/>
    <property type="molecule type" value="Genomic_DNA"/>
</dbReference>
<evidence type="ECO:0000259" key="8">
    <source>
        <dbReference type="PROSITE" id="PS50071"/>
    </source>
</evidence>
<accession>A0ABQ7SBJ1</accession>
<evidence type="ECO:0000313" key="9">
    <source>
        <dbReference type="EMBL" id="KAG9510615.1"/>
    </source>
</evidence>
<feature type="DNA-binding region" description="Homeobox" evidence="5">
    <location>
        <begin position="344"/>
        <end position="403"/>
    </location>
</feature>
<dbReference type="InterPro" id="IPR001356">
    <property type="entry name" value="HD"/>
</dbReference>